<evidence type="ECO:0000256" key="8">
    <source>
        <dbReference type="ARBA" id="ARBA00038091"/>
    </source>
</evidence>
<evidence type="ECO:0000256" key="1">
    <source>
        <dbReference type="ARBA" id="ARBA00004496"/>
    </source>
</evidence>
<dbReference type="Gene3D" id="3.30.750.80">
    <property type="entry name" value="RNA methyltransferase domain (HRMD) like"/>
    <property type="match status" value="1"/>
</dbReference>
<dbReference type="CDD" id="cd02440">
    <property type="entry name" value="AdoMet_MTases"/>
    <property type="match status" value="1"/>
</dbReference>
<dbReference type="GO" id="GO:0005737">
    <property type="term" value="C:cytoplasm"/>
    <property type="evidence" value="ECO:0007669"/>
    <property type="project" value="UniProtKB-SubCell"/>
</dbReference>
<evidence type="ECO:0000256" key="2">
    <source>
        <dbReference type="ARBA" id="ARBA00022490"/>
    </source>
</evidence>
<dbReference type="GO" id="GO:0003723">
    <property type="term" value="F:RNA binding"/>
    <property type="evidence" value="ECO:0007669"/>
    <property type="project" value="UniProtKB-KW"/>
</dbReference>
<keyword evidence="7" id="KW-0694">RNA-binding</keyword>
<name>A0A1M6Q886_9AQUI</name>
<dbReference type="SUPFAM" id="SSF88697">
    <property type="entry name" value="PUA domain-like"/>
    <property type="match status" value="1"/>
</dbReference>
<dbReference type="InterPro" id="IPR036974">
    <property type="entry name" value="PUA_sf"/>
</dbReference>
<dbReference type="PANTHER" id="PTHR42873:SF1">
    <property type="entry name" value="S-ADENOSYLMETHIONINE-DEPENDENT METHYLTRANSFERASE DOMAIN-CONTAINING PROTEIN"/>
    <property type="match status" value="1"/>
</dbReference>
<protein>
    <submittedName>
        <fullName evidence="10">23S rRNA (Cytosine1962-C5)-methyltransferase</fullName>
    </submittedName>
</protein>
<evidence type="ECO:0000256" key="6">
    <source>
        <dbReference type="ARBA" id="ARBA00022691"/>
    </source>
</evidence>
<dbReference type="PROSITE" id="PS50890">
    <property type="entry name" value="PUA"/>
    <property type="match status" value="1"/>
</dbReference>
<dbReference type="GO" id="GO:0032259">
    <property type="term" value="P:methylation"/>
    <property type="evidence" value="ECO:0007669"/>
    <property type="project" value="UniProtKB-KW"/>
</dbReference>
<dbReference type="InterPro" id="IPR015947">
    <property type="entry name" value="PUA-like_sf"/>
</dbReference>
<dbReference type="Pfam" id="PF10672">
    <property type="entry name" value="Methyltrans_SAM"/>
    <property type="match status" value="1"/>
</dbReference>
<comment type="similarity">
    <text evidence="8">Belongs to the methyltransferase superfamily. RlmI family.</text>
</comment>
<keyword evidence="2" id="KW-0963">Cytoplasm</keyword>
<keyword evidence="4 10" id="KW-0489">Methyltransferase</keyword>
<dbReference type="Gene3D" id="2.30.130.10">
    <property type="entry name" value="PUA domain"/>
    <property type="match status" value="1"/>
</dbReference>
<organism evidence="10 11">
    <name type="scientific">Thermocrinis minervae</name>
    <dbReference type="NCBI Taxonomy" id="381751"/>
    <lineage>
        <taxon>Bacteria</taxon>
        <taxon>Pseudomonadati</taxon>
        <taxon>Aquificota</taxon>
        <taxon>Aquificia</taxon>
        <taxon>Aquificales</taxon>
        <taxon>Aquificaceae</taxon>
        <taxon>Thermocrinis</taxon>
    </lineage>
</organism>
<dbReference type="InterPro" id="IPR029063">
    <property type="entry name" value="SAM-dependent_MTases_sf"/>
</dbReference>
<evidence type="ECO:0000256" key="5">
    <source>
        <dbReference type="ARBA" id="ARBA00022679"/>
    </source>
</evidence>
<dbReference type="RefSeq" id="WP_079653326.1">
    <property type="nucleotide sequence ID" value="NZ_LT670846.1"/>
</dbReference>
<evidence type="ECO:0000256" key="7">
    <source>
        <dbReference type="ARBA" id="ARBA00022884"/>
    </source>
</evidence>
<proteinExistence type="inferred from homology"/>
<dbReference type="InterPro" id="IPR041532">
    <property type="entry name" value="RlmI-like_PUA"/>
</dbReference>
<keyword evidence="3" id="KW-0698">rRNA processing</keyword>
<dbReference type="GO" id="GO:0006364">
    <property type="term" value="P:rRNA processing"/>
    <property type="evidence" value="ECO:0007669"/>
    <property type="project" value="UniProtKB-KW"/>
</dbReference>
<dbReference type="Gene3D" id="3.40.50.150">
    <property type="entry name" value="Vaccinia Virus protein VP39"/>
    <property type="match status" value="1"/>
</dbReference>
<dbReference type="OrthoDB" id="9805492at2"/>
<dbReference type="SUPFAM" id="SSF53335">
    <property type="entry name" value="S-adenosyl-L-methionine-dependent methyltransferases"/>
    <property type="match status" value="1"/>
</dbReference>
<dbReference type="InterPro" id="IPR019614">
    <property type="entry name" value="SAM-dep_methyl-trfase"/>
</dbReference>
<evidence type="ECO:0000259" key="9">
    <source>
        <dbReference type="SMART" id="SM00359"/>
    </source>
</evidence>
<dbReference type="InterPro" id="IPR002478">
    <property type="entry name" value="PUA"/>
</dbReference>
<sequence>MIHVRVAQGVEDKLRSGFPWVYKQEIISYSKKPQKGELVVVRDYAGKFIGYGYINPDSTITVRILSFDKERKISERLVRERIQKAYEYRKKLSINSNAYRLIHSEGDFLPGLVVDVYDRYLVVEFTTYGMHTLRDWVINALIDILKPEGIYEKVSDSAKYIEGIPAEEGTIYGYVPEEVIIWEHDLKFIVNIPRGQKTGFFLDQRYARKMIRSLVKPGDRCLDVFCHTGGFALSMKKAGAGEVIGVDLSEGAIETAKRNAEINSLEGIQWVVDNAFDFLKRMHQEGQKFDIVVIDPPSFAKNKAAVPNAMRGYKELALRGLHITKPGGYLAVYSCSFHITRDHLLKALLDAAKDAKKIVRVVGESIQDLDHPWILQMPNTLYLKGVYVEVL</sequence>
<dbReference type="EMBL" id="LT670846">
    <property type="protein sequence ID" value="SHK16411.1"/>
    <property type="molecule type" value="Genomic_DNA"/>
</dbReference>
<dbReference type="CDD" id="cd11572">
    <property type="entry name" value="RlmI_M_like"/>
    <property type="match status" value="1"/>
</dbReference>
<dbReference type="GO" id="GO:0008168">
    <property type="term" value="F:methyltransferase activity"/>
    <property type="evidence" value="ECO:0007669"/>
    <property type="project" value="UniProtKB-KW"/>
</dbReference>
<dbReference type="SMART" id="SM00359">
    <property type="entry name" value="PUA"/>
    <property type="match status" value="1"/>
</dbReference>
<keyword evidence="6" id="KW-0949">S-adenosyl-L-methionine</keyword>
<evidence type="ECO:0000256" key="4">
    <source>
        <dbReference type="ARBA" id="ARBA00022603"/>
    </source>
</evidence>
<keyword evidence="5 10" id="KW-0808">Transferase</keyword>
<comment type="subcellular location">
    <subcellularLocation>
        <location evidence="1">Cytoplasm</location>
    </subcellularLocation>
</comment>
<keyword evidence="11" id="KW-1185">Reference proteome</keyword>
<dbReference type="PANTHER" id="PTHR42873">
    <property type="entry name" value="RIBOSOMAL RNA LARGE SUBUNIT METHYLTRANSFERASE"/>
    <property type="match status" value="1"/>
</dbReference>
<dbReference type="Proteomes" id="UP000189810">
    <property type="component" value="Chromosome I"/>
</dbReference>
<dbReference type="AlphaFoldDB" id="A0A1M6Q886"/>
<evidence type="ECO:0000313" key="10">
    <source>
        <dbReference type="EMBL" id="SHK16411.1"/>
    </source>
</evidence>
<gene>
    <name evidence="10" type="ORF">SAMN05444391_0119</name>
</gene>
<accession>A0A1M6Q886</accession>
<evidence type="ECO:0000313" key="11">
    <source>
        <dbReference type="Proteomes" id="UP000189810"/>
    </source>
</evidence>
<dbReference type="CDD" id="cd21153">
    <property type="entry name" value="PUA_RlmI"/>
    <property type="match status" value="1"/>
</dbReference>
<feature type="domain" description="PUA" evidence="9">
    <location>
        <begin position="2"/>
        <end position="87"/>
    </location>
</feature>
<evidence type="ECO:0000256" key="3">
    <source>
        <dbReference type="ARBA" id="ARBA00022552"/>
    </source>
</evidence>
<dbReference type="STRING" id="381751.SAMN05444391_0119"/>
<reference evidence="10 11" key="1">
    <citation type="submission" date="2016-11" db="EMBL/GenBank/DDBJ databases">
        <authorList>
            <person name="Jaros S."/>
            <person name="Januszkiewicz K."/>
            <person name="Wedrychowicz H."/>
        </authorList>
    </citation>
    <scope>NUCLEOTIDE SEQUENCE [LARGE SCALE GENOMIC DNA]</scope>
    <source>
        <strain evidence="10 11">DSM 19557</strain>
    </source>
</reference>
<dbReference type="Pfam" id="PF17785">
    <property type="entry name" value="PUA_3"/>
    <property type="match status" value="1"/>
</dbReference>